<proteinExistence type="predicted"/>
<dbReference type="EMBL" id="FOQO01000008">
    <property type="protein sequence ID" value="SFJ22655.1"/>
    <property type="molecule type" value="Genomic_DNA"/>
</dbReference>
<organism evidence="3 4">
    <name type="scientific">Parapedobacter indicus</name>
    <dbReference type="NCBI Taxonomy" id="1477437"/>
    <lineage>
        <taxon>Bacteria</taxon>
        <taxon>Pseudomonadati</taxon>
        <taxon>Bacteroidota</taxon>
        <taxon>Sphingobacteriia</taxon>
        <taxon>Sphingobacteriales</taxon>
        <taxon>Sphingobacteriaceae</taxon>
        <taxon>Parapedobacter</taxon>
    </lineage>
</organism>
<dbReference type="CDD" id="cd16031">
    <property type="entry name" value="G6S_like"/>
    <property type="match status" value="1"/>
</dbReference>
<evidence type="ECO:0000313" key="4">
    <source>
        <dbReference type="Proteomes" id="UP000198670"/>
    </source>
</evidence>
<dbReference type="OrthoDB" id="9789742at2"/>
<feature type="domain" description="Sulfatase N-terminal" evidence="2">
    <location>
        <begin position="35"/>
        <end position="364"/>
    </location>
</feature>
<feature type="signal peptide" evidence="1">
    <location>
        <begin position="1"/>
        <end position="24"/>
    </location>
</feature>
<dbReference type="InterPro" id="IPR017850">
    <property type="entry name" value="Alkaline_phosphatase_core_sf"/>
</dbReference>
<evidence type="ECO:0000313" key="3">
    <source>
        <dbReference type="EMBL" id="SFJ22655.1"/>
    </source>
</evidence>
<feature type="chain" id="PRO_5011658773" evidence="1">
    <location>
        <begin position="25"/>
        <end position="464"/>
    </location>
</feature>
<evidence type="ECO:0000259" key="2">
    <source>
        <dbReference type="Pfam" id="PF00884"/>
    </source>
</evidence>
<keyword evidence="4" id="KW-1185">Reference proteome</keyword>
<protein>
    <submittedName>
        <fullName evidence="3">Arylsulfatase A</fullName>
    </submittedName>
</protein>
<dbReference type="Pfam" id="PF00884">
    <property type="entry name" value="Sulfatase"/>
    <property type="match status" value="1"/>
</dbReference>
<dbReference type="InterPro" id="IPR000917">
    <property type="entry name" value="Sulfatase_N"/>
</dbReference>
<dbReference type="RefSeq" id="WP_090628601.1">
    <property type="nucleotide sequence ID" value="NZ_FOQO01000008.1"/>
</dbReference>
<keyword evidence="1" id="KW-0732">Signal</keyword>
<gene>
    <name evidence="3" type="ORF">SAMN05444682_10895</name>
</gene>
<dbReference type="Proteomes" id="UP000198670">
    <property type="component" value="Unassembled WGS sequence"/>
</dbReference>
<dbReference type="PANTHER" id="PTHR43108">
    <property type="entry name" value="N-ACETYLGLUCOSAMINE-6-SULFATASE FAMILY MEMBER"/>
    <property type="match status" value="1"/>
</dbReference>
<dbReference type="Gene3D" id="3.40.720.10">
    <property type="entry name" value="Alkaline Phosphatase, subunit A"/>
    <property type="match status" value="1"/>
</dbReference>
<accession>A0A1I3PMD8</accession>
<name>A0A1I3PMD8_9SPHI</name>
<dbReference type="AlphaFoldDB" id="A0A1I3PMD8"/>
<dbReference type="SUPFAM" id="SSF53649">
    <property type="entry name" value="Alkaline phosphatase-like"/>
    <property type="match status" value="1"/>
</dbReference>
<reference evidence="3 4" key="1">
    <citation type="submission" date="2016-10" db="EMBL/GenBank/DDBJ databases">
        <authorList>
            <person name="de Groot N.N."/>
        </authorList>
    </citation>
    <scope>NUCLEOTIDE SEQUENCE [LARGE SCALE GENOMIC DNA]</scope>
    <source>
        <strain evidence="3 4">RK1</strain>
    </source>
</reference>
<evidence type="ECO:0000256" key="1">
    <source>
        <dbReference type="SAM" id="SignalP"/>
    </source>
</evidence>
<dbReference type="STRING" id="1477437.SAMN05444682_10895"/>
<sequence>MKGIKTIIGVAFLTLVSHVGTVCAQLPKAGNQARPNIIFLLTDDQRADALGVMGNPIIQTPHLDEMARNGYLFRNAYVTTSICAVSRASVLSGQYMSRHQISDFGTNFTETALADTYPMLLQKAGYHIGFIGKYGVGNQPPSDRFDFWSCWDRGQPPYWLEDGAGRKVHQTDSVSHDIMRFLDEYGTKEAPFCLSVSFKAPHELDGDPPVYQVQERFENLYEGIVIPPQPNGGEEAWERTPPFFHDSKSIARKRWEGLFGTPELYQTNVKNYYRLITGVDEVVGKLREKLSELGIDDRTVIIYMGDNGFCLGNHGLEGKWFGYEESVRVPLIIYDPQKPTSRQGDIPDIALNIDIAPTVLAYAQVSIPPSMQGVNLRQTALDKRSTRSAFFYEHTFAGSPRIPKVEGVVGGRYKYMIYTEHGYEELFDLKKDPYELNNVAKDETYARQLKKIRARFDFLKQAAR</sequence>
<dbReference type="PANTHER" id="PTHR43108:SF6">
    <property type="entry name" value="N-SULPHOGLUCOSAMINE SULPHOHYDROLASE"/>
    <property type="match status" value="1"/>
</dbReference>